<dbReference type="GO" id="GO:0000725">
    <property type="term" value="P:recombinational repair"/>
    <property type="evidence" value="ECO:0007669"/>
    <property type="project" value="InterPro"/>
</dbReference>
<name>A0A699JB19_TANCI</name>
<dbReference type="InterPro" id="IPR058570">
    <property type="entry name" value="HROB_OB"/>
</dbReference>
<organism evidence="2">
    <name type="scientific">Tanacetum cinerariifolium</name>
    <name type="common">Dalmatian daisy</name>
    <name type="synonym">Chrysanthemum cinerariifolium</name>
    <dbReference type="NCBI Taxonomy" id="118510"/>
    <lineage>
        <taxon>Eukaryota</taxon>
        <taxon>Viridiplantae</taxon>
        <taxon>Streptophyta</taxon>
        <taxon>Embryophyta</taxon>
        <taxon>Tracheophyta</taxon>
        <taxon>Spermatophyta</taxon>
        <taxon>Magnoliopsida</taxon>
        <taxon>eudicotyledons</taxon>
        <taxon>Gunneridae</taxon>
        <taxon>Pentapetalae</taxon>
        <taxon>asterids</taxon>
        <taxon>campanulids</taxon>
        <taxon>Asterales</taxon>
        <taxon>Asteraceae</taxon>
        <taxon>Asteroideae</taxon>
        <taxon>Anthemideae</taxon>
        <taxon>Anthemidinae</taxon>
        <taxon>Tanacetum</taxon>
    </lineage>
</organism>
<evidence type="ECO:0000313" key="2">
    <source>
        <dbReference type="EMBL" id="GFA25520.1"/>
    </source>
</evidence>
<proteinExistence type="predicted"/>
<comment type="caution">
    <text evidence="2">The sequence shown here is derived from an EMBL/GenBank/DDBJ whole genome shotgun (WGS) entry which is preliminary data.</text>
</comment>
<dbReference type="InterPro" id="IPR028045">
    <property type="entry name" value="HROB"/>
</dbReference>
<protein>
    <recommendedName>
        <fullName evidence="1">Homologous recombination OB-fold protein OB-fold domain-containing protein</fullName>
    </recommendedName>
</protein>
<accession>A0A699JB19</accession>
<reference evidence="2" key="1">
    <citation type="journal article" date="2019" name="Sci. Rep.">
        <title>Draft genome of Tanacetum cinerariifolium, the natural source of mosquito coil.</title>
        <authorList>
            <person name="Yamashiro T."/>
            <person name="Shiraishi A."/>
            <person name="Satake H."/>
            <person name="Nakayama K."/>
        </authorList>
    </citation>
    <scope>NUCLEOTIDE SEQUENCE</scope>
</reference>
<dbReference type="PANTHER" id="PTHR14523:SF1">
    <property type="entry name" value="HOMOLOGOUS RECOMBINATION OB-FOLD PROTEIN"/>
    <property type="match status" value="1"/>
</dbReference>
<dbReference type="EMBL" id="BKCJ010393385">
    <property type="protein sequence ID" value="GFA25520.1"/>
    <property type="molecule type" value="Genomic_DNA"/>
</dbReference>
<dbReference type="Pfam" id="PF15072">
    <property type="entry name" value="HROB"/>
    <property type="match status" value="1"/>
</dbReference>
<dbReference type="AlphaFoldDB" id="A0A699JB19"/>
<evidence type="ECO:0000259" key="1">
    <source>
        <dbReference type="Pfam" id="PF15072"/>
    </source>
</evidence>
<dbReference type="PANTHER" id="PTHR14523">
    <property type="entry name" value="UNCHARACTERIZED PROTEIN C17ORF53 HOMOLOG"/>
    <property type="match status" value="1"/>
</dbReference>
<sequence>MNAKLAWIHEKYNHRSETHIGGSSSQTHEIGDVYLIAEELHQLHLDQEALRETLEEQTMDEKAREEKIRQKRADDDEYFMEFEVMRIYSDYDAHVEPSPYTQNPVTIIPGPAGVVQLSNSICVEPSSSTPNPVRIIPGPAGLVQRAKLLKENVFILDPDGALMLTQEYMQKVVEDVGEDADFNSGLVAIVKSCSPNALGDLNVTLKDLSGTVLGTIHYKVLDVGSYEKDVTVEAVMILANVSVFTPKPSKHYLNITKRNVVEVFRKDTVSLA</sequence>
<feature type="domain" description="Homologous recombination OB-fold protein OB-fold" evidence="1">
    <location>
        <begin position="186"/>
        <end position="266"/>
    </location>
</feature>
<gene>
    <name evidence="2" type="ORF">Tci_597492</name>
</gene>